<reference evidence="5" key="2">
    <citation type="submission" date="2021-04" db="EMBL/GenBank/DDBJ databases">
        <authorList>
            <person name="Gilroy R."/>
        </authorList>
    </citation>
    <scope>NUCLEOTIDE SEQUENCE</scope>
    <source>
        <strain evidence="5">CHK183-5548</strain>
    </source>
</reference>
<name>A0A9D2T679_9FIRM</name>
<evidence type="ECO:0000256" key="1">
    <source>
        <dbReference type="ARBA" id="ARBA00004401"/>
    </source>
</evidence>
<reference evidence="5" key="1">
    <citation type="journal article" date="2021" name="PeerJ">
        <title>Extensive microbial diversity within the chicken gut microbiome revealed by metagenomics and culture.</title>
        <authorList>
            <person name="Gilroy R."/>
            <person name="Ravi A."/>
            <person name="Getino M."/>
            <person name="Pursley I."/>
            <person name="Horton D.L."/>
            <person name="Alikhan N.F."/>
            <person name="Baker D."/>
            <person name="Gharbi K."/>
            <person name="Hall N."/>
            <person name="Watson M."/>
            <person name="Adriaenssens E.M."/>
            <person name="Foster-Nyarko E."/>
            <person name="Jarju S."/>
            <person name="Secka A."/>
            <person name="Antonio M."/>
            <person name="Oren A."/>
            <person name="Chaudhuri R.R."/>
            <person name="La Ragione R."/>
            <person name="Hildebrand F."/>
            <person name="Pallen M.J."/>
        </authorList>
    </citation>
    <scope>NUCLEOTIDE SEQUENCE</scope>
    <source>
        <strain evidence="5">CHK183-5548</strain>
    </source>
</reference>
<dbReference type="PANTHER" id="PTHR43390">
    <property type="entry name" value="SIGNAL PEPTIDASE I"/>
    <property type="match status" value="1"/>
</dbReference>
<evidence type="ECO:0000256" key="2">
    <source>
        <dbReference type="ARBA" id="ARBA00009370"/>
    </source>
</evidence>
<sequence>MSKRKKETKAVPVTPETVIRSRLRRLADYEDVKSFISKLIWMAVLLVILFGVFFGVTRMNDNDMSPRISSGDVLFYYRLGNNFRTQDVVVFEKDGTQYVGRIVAQGGDSVEVTDESTLKINGSTMVESDIFYSTPKYGDEVEYPLELAEDQYFILCDYRDGAKDSRYFGAVENSEIKGKVLAVLRRSNL</sequence>
<keyword evidence="3" id="KW-0645">Protease</keyword>
<feature type="transmembrane region" description="Helical" evidence="3">
    <location>
        <begin position="39"/>
        <end position="57"/>
    </location>
</feature>
<dbReference type="Gene3D" id="2.10.109.10">
    <property type="entry name" value="Umud Fragment, subunit A"/>
    <property type="match status" value="1"/>
</dbReference>
<accession>A0A9D2T679</accession>
<dbReference type="CDD" id="cd06530">
    <property type="entry name" value="S26_SPase_I"/>
    <property type="match status" value="1"/>
</dbReference>
<evidence type="ECO:0000313" key="6">
    <source>
        <dbReference type="Proteomes" id="UP000823883"/>
    </source>
</evidence>
<dbReference type="Proteomes" id="UP000823883">
    <property type="component" value="Unassembled WGS sequence"/>
</dbReference>
<keyword evidence="3" id="KW-0472">Membrane</keyword>
<dbReference type="GO" id="GO:0005886">
    <property type="term" value="C:plasma membrane"/>
    <property type="evidence" value="ECO:0007669"/>
    <property type="project" value="UniProtKB-SubCell"/>
</dbReference>
<comment type="catalytic activity">
    <reaction evidence="3">
        <text>Cleavage of hydrophobic, N-terminal signal or leader sequences from secreted and periplasmic proteins.</text>
        <dbReference type="EC" id="3.4.21.89"/>
    </reaction>
</comment>
<comment type="subcellular location">
    <subcellularLocation>
        <location evidence="1">Cell membrane</location>
        <topology evidence="1">Single-pass type II membrane protein</topology>
    </subcellularLocation>
    <subcellularLocation>
        <location evidence="3">Membrane</location>
        <topology evidence="3">Single-pass type II membrane protein</topology>
    </subcellularLocation>
</comment>
<dbReference type="InterPro" id="IPR000223">
    <property type="entry name" value="Pept_S26A_signal_pept_1"/>
</dbReference>
<evidence type="ECO:0000256" key="3">
    <source>
        <dbReference type="RuleBase" id="RU362042"/>
    </source>
</evidence>
<organism evidence="5 6">
    <name type="scientific">Candidatus Lachnoclostridium pullistercoris</name>
    <dbReference type="NCBI Taxonomy" id="2838632"/>
    <lineage>
        <taxon>Bacteria</taxon>
        <taxon>Bacillati</taxon>
        <taxon>Bacillota</taxon>
        <taxon>Clostridia</taxon>
        <taxon>Lachnospirales</taxon>
        <taxon>Lachnospiraceae</taxon>
    </lineage>
</organism>
<dbReference type="EC" id="3.4.21.89" evidence="3"/>
<dbReference type="AlphaFoldDB" id="A0A9D2T679"/>
<dbReference type="PRINTS" id="PR00727">
    <property type="entry name" value="LEADERPTASE"/>
</dbReference>
<dbReference type="EMBL" id="DWWL01000003">
    <property type="protein sequence ID" value="HJC46545.1"/>
    <property type="molecule type" value="Genomic_DNA"/>
</dbReference>
<dbReference type="Pfam" id="PF10502">
    <property type="entry name" value="Peptidase_S26"/>
    <property type="match status" value="1"/>
</dbReference>
<dbReference type="NCBIfam" id="TIGR02227">
    <property type="entry name" value="sigpep_I_bact"/>
    <property type="match status" value="1"/>
</dbReference>
<dbReference type="InterPro" id="IPR036286">
    <property type="entry name" value="LexA/Signal_pep-like_sf"/>
</dbReference>
<proteinExistence type="inferred from homology"/>
<dbReference type="GO" id="GO:0006465">
    <property type="term" value="P:signal peptide processing"/>
    <property type="evidence" value="ECO:0007669"/>
    <property type="project" value="InterPro"/>
</dbReference>
<comment type="similarity">
    <text evidence="2 3">Belongs to the peptidase S26 family.</text>
</comment>
<gene>
    <name evidence="5" type="primary">lepB</name>
    <name evidence="5" type="ORF">IAA04_00645</name>
</gene>
<dbReference type="GO" id="GO:0009003">
    <property type="term" value="F:signal peptidase activity"/>
    <property type="evidence" value="ECO:0007669"/>
    <property type="project" value="UniProtKB-EC"/>
</dbReference>
<dbReference type="PANTHER" id="PTHR43390:SF1">
    <property type="entry name" value="CHLOROPLAST PROCESSING PEPTIDASE"/>
    <property type="match status" value="1"/>
</dbReference>
<keyword evidence="3 5" id="KW-0378">Hydrolase</keyword>
<feature type="domain" description="Peptidase S26" evidence="4">
    <location>
        <begin position="36"/>
        <end position="182"/>
    </location>
</feature>
<comment type="caution">
    <text evidence="5">The sequence shown here is derived from an EMBL/GenBank/DDBJ whole genome shotgun (WGS) entry which is preliminary data.</text>
</comment>
<dbReference type="GO" id="GO:0004252">
    <property type="term" value="F:serine-type endopeptidase activity"/>
    <property type="evidence" value="ECO:0007669"/>
    <property type="project" value="InterPro"/>
</dbReference>
<keyword evidence="3" id="KW-0812">Transmembrane</keyword>
<keyword evidence="3" id="KW-1133">Transmembrane helix</keyword>
<evidence type="ECO:0000259" key="4">
    <source>
        <dbReference type="Pfam" id="PF10502"/>
    </source>
</evidence>
<protein>
    <recommendedName>
        <fullName evidence="3">Signal peptidase I</fullName>
        <ecNumber evidence="3">3.4.21.89</ecNumber>
    </recommendedName>
</protein>
<dbReference type="InterPro" id="IPR019533">
    <property type="entry name" value="Peptidase_S26"/>
</dbReference>
<dbReference type="SUPFAM" id="SSF51306">
    <property type="entry name" value="LexA/Signal peptidase"/>
    <property type="match status" value="1"/>
</dbReference>
<evidence type="ECO:0000313" key="5">
    <source>
        <dbReference type="EMBL" id="HJC46545.1"/>
    </source>
</evidence>